<reference evidence="1 2" key="1">
    <citation type="submission" date="2018-08" db="EMBL/GenBank/DDBJ databases">
        <title>A genome reference for cultivated species of the human gut microbiota.</title>
        <authorList>
            <person name="Zou Y."/>
            <person name="Xue W."/>
            <person name="Luo G."/>
        </authorList>
    </citation>
    <scope>NUCLEOTIDE SEQUENCE [LARGE SCALE GENOMIC DNA]</scope>
    <source>
        <strain evidence="1 2">AM34-25</strain>
    </source>
</reference>
<accession>A0A414BA64</accession>
<gene>
    <name evidence="1" type="ORF">DW831_20835</name>
</gene>
<dbReference type="RefSeq" id="WP_117952171.1">
    <property type="nucleotide sequence ID" value="NZ_QSFH01000023.1"/>
</dbReference>
<evidence type="ECO:0000313" key="2">
    <source>
        <dbReference type="Proteomes" id="UP000284514"/>
    </source>
</evidence>
<proteinExistence type="predicted"/>
<comment type="caution">
    <text evidence="1">The sequence shown here is derived from an EMBL/GenBank/DDBJ whole genome shotgun (WGS) entry which is preliminary data.</text>
</comment>
<sequence>MAKDSVTEKQEDAALVKRNNEAPSFSSSIVGNRSQLLIERYIQLKNIDVQEYIDTGRVLSMTIPIPILREWYPGPNWKKDLAKVCYGEMRKVQKVTMPNGNFRINNFFSWAELSDEGLVLDVIPKVLQYYKIGSGTLLSSIEYNVTNLFKSKFTHELYWEVCKNDNPRSNYCFFLTPKDINKKYLTKYNVTNIKKEILEPVQAELKKLYNDGLSTRFFTYEERREIIGKCKKLVGWEFKIYNEIRDKKQDIKAQEAYRNIDNFLQENLPKYRMNILTQVKGFDSDKIIQIWMRFEKFKIDDTSHIRDKVAYLCSILPHYGINPHNVPKSKTKGTEIPPLFEKEEKDTGIGIRCWMETLNHINESDTASKDVKELFNRIKFDSYTETEECNILTLRMNEVTRNSIKIYFEQVFLEVLQRYFPANLILKYYVRE</sequence>
<name>A0A414BA64_BACUN</name>
<dbReference type="AlphaFoldDB" id="A0A414BA64"/>
<evidence type="ECO:0000313" key="1">
    <source>
        <dbReference type="EMBL" id="RHC70381.1"/>
    </source>
</evidence>
<dbReference type="Proteomes" id="UP000284514">
    <property type="component" value="Unassembled WGS sequence"/>
</dbReference>
<protein>
    <submittedName>
        <fullName evidence="1">Uncharacterized protein</fullName>
    </submittedName>
</protein>
<dbReference type="EMBL" id="QSIF01000076">
    <property type="protein sequence ID" value="RHC70381.1"/>
    <property type="molecule type" value="Genomic_DNA"/>
</dbReference>
<organism evidence="1 2">
    <name type="scientific">Bacteroides uniformis</name>
    <dbReference type="NCBI Taxonomy" id="820"/>
    <lineage>
        <taxon>Bacteria</taxon>
        <taxon>Pseudomonadati</taxon>
        <taxon>Bacteroidota</taxon>
        <taxon>Bacteroidia</taxon>
        <taxon>Bacteroidales</taxon>
        <taxon>Bacteroidaceae</taxon>
        <taxon>Bacteroides</taxon>
    </lineage>
</organism>